<feature type="compositionally biased region" description="Low complexity" evidence="7">
    <location>
        <begin position="486"/>
        <end position="529"/>
    </location>
</feature>
<feature type="domain" description="SRCR" evidence="8">
    <location>
        <begin position="679"/>
        <end position="779"/>
    </location>
</feature>
<dbReference type="Proteomes" id="UP000016665">
    <property type="component" value="Chromosome 6"/>
</dbReference>
<reference evidence="10" key="2">
    <citation type="submission" date="2025-08" db="UniProtKB">
        <authorList>
            <consortium name="Ensembl"/>
        </authorList>
    </citation>
    <scope>IDENTIFICATION</scope>
</reference>
<keyword evidence="3" id="KW-0677">Repeat</keyword>
<dbReference type="SUPFAM" id="SSF56487">
    <property type="entry name" value="SRCR-like"/>
    <property type="match status" value="3"/>
</dbReference>
<dbReference type="eggNOG" id="ENOG502QQ5W">
    <property type="taxonomic scope" value="Eukaryota"/>
</dbReference>
<name>U3JQS7_FICAL</name>
<dbReference type="InterPro" id="IPR036772">
    <property type="entry name" value="SRCR-like_dom_sf"/>
</dbReference>
<reference evidence="10 11" key="1">
    <citation type="journal article" date="2012" name="Nature">
        <title>The genomic landscape of species divergence in Ficedula flycatchers.</title>
        <authorList>
            <person name="Ellegren H."/>
            <person name="Smeds L."/>
            <person name="Burri R."/>
            <person name="Olason P.I."/>
            <person name="Backstrom N."/>
            <person name="Kawakami T."/>
            <person name="Kunstner A."/>
            <person name="Makinen H."/>
            <person name="Nadachowska-Brzyska K."/>
            <person name="Qvarnstrom A."/>
            <person name="Uebbing S."/>
            <person name="Wolf J.B."/>
        </authorList>
    </citation>
    <scope>NUCLEOTIDE SEQUENCE [LARGE SCALE GENOMIC DNA]</scope>
</reference>
<feature type="disulfide bond" evidence="6">
    <location>
        <begin position="748"/>
        <end position="758"/>
    </location>
</feature>
<keyword evidence="5" id="KW-0325">Glycoprotein</keyword>
<dbReference type="FunFam" id="3.10.250.10:FF:000006">
    <property type="entry name" value="neurotrypsin isoform X2"/>
    <property type="match status" value="2"/>
</dbReference>
<dbReference type="Pfam" id="PF00530">
    <property type="entry name" value="SRCR"/>
    <property type="match status" value="3"/>
</dbReference>
<dbReference type="PROSITE" id="PS50287">
    <property type="entry name" value="SRCR_2"/>
    <property type="match status" value="3"/>
</dbReference>
<accession>U3JQS7</accession>
<feature type="disulfide bond" evidence="6">
    <location>
        <begin position="259"/>
        <end position="269"/>
    </location>
</feature>
<keyword evidence="1" id="KW-0217">Developmental protein</keyword>
<dbReference type="PANTHER" id="PTHR48071:SF24">
    <property type="entry name" value="DELETED IN MALIGNANT BRAIN TUMORS 1 PROTEIN-LIKE"/>
    <property type="match status" value="1"/>
</dbReference>
<evidence type="ECO:0000313" key="10">
    <source>
        <dbReference type="Ensembl" id="ENSFALP00000005131.2"/>
    </source>
</evidence>
<reference evidence="10" key="3">
    <citation type="submission" date="2025-09" db="UniProtKB">
        <authorList>
            <consortium name="Ensembl"/>
        </authorList>
    </citation>
    <scope>IDENTIFICATION</scope>
</reference>
<sequence>MLRNTWVQTMYIADDVIDVNETQYGRYDVSLMFYNSSSFQWPVHDFPYYVDMDQKLYLQASLHSSDRNLTLFVDTCVASPNSSDFRTLVYELTKSGCAVDSTYSLYPPPRSDVARFGFNAFSFVERFPSVFLRCELLVCRYQDYYSRCYQGCVRRFKRSADSSHKQMNVVIGPVQLREAHAENRNVGRYVQLVNGRHPCEGRVEIYYRGRSGTVCDDFWDLADAQVVCRQLGCGKAIAALGSAYFGQGSGDIVLDNVRCRGDEVSLLHCNHTGWRIHNCAHYEDASVVCSEDFDPTPTEPISTDTTALETAFIDETTLPESMIFLEGASMSASTDTRASTLGTTSSRPESTIFLQGTSMSASTDTRASTLETTSIEGTTRPEPTSLGETTMSASTVLTEETTSTLQSPTTVPSSPRADTSSLAETATTAPMTTPASTSLMTSPGEMSTSPEMAASSTALPLLYMLSDMTTTERLDTTTEDSKAAGTSSPPHLTSTSTPEVSTSAEMTTTALSSASTEESTSAVMSTSAEMTISTKMETLPLMTTSKETTMTAEGSTPGAGVRLRGGRNGCEGRVELYDGSTWGTVCDDQWDLRDAQVLCRQLGCGQPVDAPRNARFGPGSGRIFLDDVQCRGDEPSLQMCRHNGWGVHNCGHVEDASVICAAANPTPPAQWPYTTGAGVRLRGGRNGCEGRVELYDGSTWGTVCDDQWDLRDAQVLCRQLGCGQPVDAPRNARFGPGSGRIFLDDVQCRGDEPSLQMCRHNGWGVHNCGHVEDASVICAGGWPAQNTRPQAHHSEWVLGLARGGRCVTTSGTCGMPRCCAASWAVASPWTPHETLALARAPAASSWTTCSAAGTSPRCRCAGTTAGACTTAGTWRMPVSSVQWQSQHLQLRVHSQVGPACGCGAAGTAARASWSCTTAARGGRCVTTSGTCGMPRCCAASWAVASPWTPHETLALARAPAASSWTTCSAAGTSPRCRCAGTTAGACTTATMWRMPVSSVQRYPTHQR</sequence>
<evidence type="ECO:0000256" key="1">
    <source>
        <dbReference type="ARBA" id="ARBA00022473"/>
    </source>
</evidence>
<feature type="region of interest" description="Disordered" evidence="7">
    <location>
        <begin position="357"/>
        <end position="452"/>
    </location>
</feature>
<dbReference type="GO" id="GO:0005886">
    <property type="term" value="C:plasma membrane"/>
    <property type="evidence" value="ECO:0007669"/>
    <property type="project" value="TreeGrafter"/>
</dbReference>
<feature type="disulfide bond" evidence="6">
    <location>
        <begin position="717"/>
        <end position="778"/>
    </location>
</feature>
<dbReference type="GeneTree" id="ENSGT00950000183145"/>
<evidence type="ECO:0000256" key="4">
    <source>
        <dbReference type="ARBA" id="ARBA00023157"/>
    </source>
</evidence>
<evidence type="ECO:0000256" key="6">
    <source>
        <dbReference type="PROSITE-ProRule" id="PRU00196"/>
    </source>
</evidence>
<feature type="disulfide bond" evidence="6">
    <location>
        <begin position="599"/>
        <end position="660"/>
    </location>
</feature>
<feature type="region of interest" description="Disordered" evidence="7">
    <location>
        <begin position="474"/>
        <end position="529"/>
    </location>
</feature>
<dbReference type="PANTHER" id="PTHR48071">
    <property type="entry name" value="SRCR DOMAIN-CONTAINING PROTEIN"/>
    <property type="match status" value="1"/>
</dbReference>
<dbReference type="Pfam" id="PF00100">
    <property type="entry name" value="Zona_pellucida"/>
    <property type="match status" value="1"/>
</dbReference>
<keyword evidence="4 6" id="KW-1015">Disulfide bond</keyword>
<feature type="compositionally biased region" description="Low complexity" evidence="7">
    <location>
        <begin position="394"/>
        <end position="414"/>
    </location>
</feature>
<dbReference type="FunFam" id="3.10.250.10:FF:000003">
    <property type="entry name" value="Deleted in malignant brain tumors 1"/>
    <property type="match status" value="1"/>
</dbReference>
<evidence type="ECO:0000313" key="11">
    <source>
        <dbReference type="Proteomes" id="UP000016665"/>
    </source>
</evidence>
<feature type="compositionally biased region" description="Polar residues" evidence="7">
    <location>
        <begin position="439"/>
        <end position="452"/>
    </location>
</feature>
<dbReference type="InterPro" id="IPR001190">
    <property type="entry name" value="SRCR"/>
</dbReference>
<feature type="region of interest" description="Disordered" evidence="7">
    <location>
        <begin position="547"/>
        <end position="566"/>
    </location>
</feature>
<keyword evidence="11" id="KW-1185">Reference proteome</keyword>
<dbReference type="PROSITE" id="PS51034">
    <property type="entry name" value="ZP_2"/>
    <property type="match status" value="1"/>
</dbReference>
<keyword evidence="2" id="KW-0732">Signal</keyword>
<evidence type="ECO:0000259" key="9">
    <source>
        <dbReference type="PROSITE" id="PS51034"/>
    </source>
</evidence>
<feature type="disulfide bond" evidence="6">
    <location>
        <begin position="228"/>
        <end position="289"/>
    </location>
</feature>
<dbReference type="PROSITE" id="PS00420">
    <property type="entry name" value="SRCR_1"/>
    <property type="match status" value="3"/>
</dbReference>
<proteinExistence type="predicted"/>
<feature type="domain" description="ZP" evidence="9">
    <location>
        <begin position="1"/>
        <end position="155"/>
    </location>
</feature>
<evidence type="ECO:0000259" key="8">
    <source>
        <dbReference type="PROSITE" id="PS50287"/>
    </source>
</evidence>
<dbReference type="Gene3D" id="2.60.40.4100">
    <property type="entry name" value="Zona pellucida, ZP-C domain"/>
    <property type="match status" value="1"/>
</dbReference>
<dbReference type="Gene3D" id="3.10.250.10">
    <property type="entry name" value="SRCR-like domain"/>
    <property type="match status" value="3"/>
</dbReference>
<feature type="disulfide bond" evidence="6">
    <location>
        <begin position="586"/>
        <end position="650"/>
    </location>
</feature>
<feature type="domain" description="SRCR" evidence="8">
    <location>
        <begin position="190"/>
        <end position="290"/>
    </location>
</feature>
<evidence type="ECO:0000256" key="2">
    <source>
        <dbReference type="ARBA" id="ARBA00022729"/>
    </source>
</evidence>
<dbReference type="Ensembl" id="ENSFALT00000005156.2">
    <property type="protein sequence ID" value="ENSFALP00000005131.2"/>
    <property type="gene ID" value="ENSFALG00000004924.2"/>
</dbReference>
<evidence type="ECO:0000256" key="5">
    <source>
        <dbReference type="ARBA" id="ARBA00023180"/>
    </source>
</evidence>
<dbReference type="FunFam" id="2.60.40.4100:FF:000005">
    <property type="entry name" value="Deleted in malignant brain tumors 1"/>
    <property type="match status" value="1"/>
</dbReference>
<feature type="disulfide bond" evidence="6">
    <location>
        <begin position="630"/>
        <end position="640"/>
    </location>
</feature>
<evidence type="ECO:0000256" key="3">
    <source>
        <dbReference type="ARBA" id="ARBA00022737"/>
    </source>
</evidence>
<feature type="compositionally biased region" description="Polar residues" evidence="7">
    <location>
        <begin position="357"/>
        <end position="377"/>
    </location>
</feature>
<feature type="compositionally biased region" description="Low complexity" evidence="7">
    <location>
        <begin position="425"/>
        <end position="438"/>
    </location>
</feature>
<dbReference type="InterPro" id="IPR001507">
    <property type="entry name" value="ZP_dom"/>
</dbReference>
<dbReference type="PRINTS" id="PR00258">
    <property type="entry name" value="SPERACTRCPTR"/>
</dbReference>
<dbReference type="GO" id="GO:0004252">
    <property type="term" value="F:serine-type endopeptidase activity"/>
    <property type="evidence" value="ECO:0007669"/>
    <property type="project" value="TreeGrafter"/>
</dbReference>
<organism evidence="10 11">
    <name type="scientific">Ficedula albicollis</name>
    <name type="common">Collared flycatcher</name>
    <name type="synonym">Muscicapa albicollis</name>
    <dbReference type="NCBI Taxonomy" id="59894"/>
    <lineage>
        <taxon>Eukaryota</taxon>
        <taxon>Metazoa</taxon>
        <taxon>Chordata</taxon>
        <taxon>Craniata</taxon>
        <taxon>Vertebrata</taxon>
        <taxon>Euteleostomi</taxon>
        <taxon>Archelosauria</taxon>
        <taxon>Archosauria</taxon>
        <taxon>Dinosauria</taxon>
        <taxon>Saurischia</taxon>
        <taxon>Theropoda</taxon>
        <taxon>Coelurosauria</taxon>
        <taxon>Aves</taxon>
        <taxon>Neognathae</taxon>
        <taxon>Neoaves</taxon>
        <taxon>Telluraves</taxon>
        <taxon>Australaves</taxon>
        <taxon>Passeriformes</taxon>
        <taxon>Muscicapidae</taxon>
        <taxon>Ficedula</taxon>
    </lineage>
</organism>
<dbReference type="GO" id="GO:0031638">
    <property type="term" value="P:zymogen activation"/>
    <property type="evidence" value="ECO:0007669"/>
    <property type="project" value="TreeGrafter"/>
</dbReference>
<dbReference type="SMART" id="SM00202">
    <property type="entry name" value="SR"/>
    <property type="match status" value="3"/>
</dbReference>
<dbReference type="HOGENOM" id="CLU_002555_8_1_1"/>
<feature type="domain" description="SRCR" evidence="8">
    <location>
        <begin position="561"/>
        <end position="661"/>
    </location>
</feature>
<feature type="disulfide bond" evidence="6">
    <location>
        <begin position="215"/>
        <end position="279"/>
    </location>
</feature>
<dbReference type="AlphaFoldDB" id="U3JQS7"/>
<dbReference type="InterPro" id="IPR055355">
    <property type="entry name" value="ZP-C"/>
</dbReference>
<protein>
    <submittedName>
        <fullName evidence="10">Uncharacterized protein</fullName>
    </submittedName>
</protein>
<dbReference type="InterPro" id="IPR042235">
    <property type="entry name" value="ZP-C_dom"/>
</dbReference>
<feature type="disulfide bond" evidence="6">
    <location>
        <begin position="704"/>
        <end position="768"/>
    </location>
</feature>
<evidence type="ECO:0000256" key="7">
    <source>
        <dbReference type="SAM" id="MobiDB-lite"/>
    </source>
</evidence>